<dbReference type="Proteomes" id="UP000192923">
    <property type="component" value="Unassembled WGS sequence"/>
</dbReference>
<reference evidence="1 3" key="1">
    <citation type="submission" date="2016-12" db="EMBL/GenBank/DDBJ databases">
        <authorList>
            <person name="Song W.-J."/>
            <person name="Kurnit D.M."/>
        </authorList>
    </citation>
    <scope>NUCLEOTIDE SEQUENCE [LARGE SCALE GENOMIC DNA]</scope>
    <source>
        <strain evidence="1 3">175</strain>
    </source>
</reference>
<dbReference type="RefSeq" id="WP_085215437.1">
    <property type="nucleotide sequence ID" value="NZ_FXAM01000001.1"/>
</dbReference>
<evidence type="ECO:0000313" key="2">
    <source>
        <dbReference type="EMBL" id="SMF96979.1"/>
    </source>
</evidence>
<gene>
    <name evidence="1" type="ORF">SAMN02949497_3967</name>
    <name evidence="2" type="ORF">SAMN02949497_4393</name>
</gene>
<proteinExistence type="predicted"/>
<name>A0A1Y6DA32_9GAMM</name>
<dbReference type="EMBL" id="FXAM01000001">
    <property type="protein sequence ID" value="SMF96565.1"/>
    <property type="molecule type" value="Genomic_DNA"/>
</dbReference>
<evidence type="ECO:0000313" key="3">
    <source>
        <dbReference type="Proteomes" id="UP000192923"/>
    </source>
</evidence>
<dbReference type="EMBL" id="FXAM01000001">
    <property type="protein sequence ID" value="SMF96979.1"/>
    <property type="molecule type" value="Genomic_DNA"/>
</dbReference>
<keyword evidence="3" id="KW-1185">Reference proteome</keyword>
<protein>
    <submittedName>
        <fullName evidence="1">Uncharacterized protein</fullName>
    </submittedName>
</protein>
<dbReference type="AlphaFoldDB" id="A0A1Y6DA32"/>
<evidence type="ECO:0000313" key="1">
    <source>
        <dbReference type="EMBL" id="SMF96565.1"/>
    </source>
</evidence>
<sequence length="88" mass="9684">MIPDTEAPDIEATAFLDREAVADLVQVLRDPHPCDGCAHLPDCGTGKACRDFAVFVLTGRVEATARTPTTAQYRRLFPESRPKDRPES</sequence>
<dbReference type="OrthoDB" id="9342812at2"/>
<organism evidence="1 3">
    <name type="scientific">Methylomagnum ishizawai</name>
    <dbReference type="NCBI Taxonomy" id="1760988"/>
    <lineage>
        <taxon>Bacteria</taxon>
        <taxon>Pseudomonadati</taxon>
        <taxon>Pseudomonadota</taxon>
        <taxon>Gammaproteobacteria</taxon>
        <taxon>Methylococcales</taxon>
        <taxon>Methylococcaceae</taxon>
        <taxon>Methylomagnum</taxon>
    </lineage>
</organism>
<accession>A0A1Y6DA32</accession>